<dbReference type="EMBL" id="JAUSTY010000004">
    <property type="protein sequence ID" value="MDQ0165253.1"/>
    <property type="molecule type" value="Genomic_DNA"/>
</dbReference>
<evidence type="ECO:0000313" key="3">
    <source>
        <dbReference type="EMBL" id="MDQ0165253.1"/>
    </source>
</evidence>
<dbReference type="CDD" id="cd14789">
    <property type="entry name" value="Tiki"/>
    <property type="match status" value="1"/>
</dbReference>
<proteinExistence type="predicted"/>
<dbReference type="Pfam" id="PF01963">
    <property type="entry name" value="TraB_PrgY_gumN"/>
    <property type="match status" value="1"/>
</dbReference>
<evidence type="ECO:0000256" key="1">
    <source>
        <dbReference type="SAM" id="SignalP"/>
    </source>
</evidence>
<keyword evidence="4" id="KW-1185">Reference proteome</keyword>
<feature type="chain" id="PRO_5046628004" evidence="1">
    <location>
        <begin position="24"/>
        <end position="422"/>
    </location>
</feature>
<dbReference type="InterPro" id="IPR047111">
    <property type="entry name" value="YbaP-like"/>
</dbReference>
<dbReference type="Pfam" id="PF07833">
    <property type="entry name" value="Cu_amine_oxidN1"/>
    <property type="match status" value="1"/>
</dbReference>
<gene>
    <name evidence="3" type="ORF">J2S11_001153</name>
</gene>
<dbReference type="InterPro" id="IPR002816">
    <property type="entry name" value="TraB/PrgY/GumN_fam"/>
</dbReference>
<keyword evidence="1" id="KW-0732">Signal</keyword>
<organism evidence="3 4">
    <name type="scientific">Caldalkalibacillus horti</name>
    <dbReference type="NCBI Taxonomy" id="77523"/>
    <lineage>
        <taxon>Bacteria</taxon>
        <taxon>Bacillati</taxon>
        <taxon>Bacillota</taxon>
        <taxon>Bacilli</taxon>
        <taxon>Bacillales</taxon>
        <taxon>Bacillaceae</taxon>
        <taxon>Caldalkalibacillus</taxon>
    </lineage>
</organism>
<dbReference type="PANTHER" id="PTHR40590">
    <property type="entry name" value="CYTOPLASMIC PROTEIN-RELATED"/>
    <property type="match status" value="1"/>
</dbReference>
<dbReference type="SUPFAM" id="SSF55383">
    <property type="entry name" value="Copper amine oxidase, domain N"/>
    <property type="match status" value="1"/>
</dbReference>
<feature type="domain" description="Copper amine oxidase-like N-terminal" evidence="2">
    <location>
        <begin position="44"/>
        <end position="139"/>
    </location>
</feature>
<accession>A0ABT9VW84</accession>
<sequence>MRKTFTFLLTLLMVFSLATGAFAEAQPISVHLDDVELSFGSQGVVVENGISLAPARSFLEALELEFLWDQQSGELTIMNDGTTLTFKVDHPYVEMNGVTEALLAPVRSFEGETYVPIRYIGKAFGYEVEWVGSDKAVAIYSDLVTGPEPENEEPTRGLMWEVEHEGNTVYLVGSIHVGIESMYPINPAIEEAFASSDSLTLEIDLSKAADPETTQMMLEKSMYQDGTTLPDHISEEAYAELGEFLEEIGADPTDMDLFKPWYVATNIEMLQTFVAGYDTELGIDMHFVRHALEQDIPILELESLESQLAMFEDFSDELQEQLLRDTIRNFDASLTELDELANLWIEGNEDDLLAFIAEIEDNDEYNRGMLIDRNIPMTDQIAEYLQSGDGNTYFVVVGAGHMLGEYGIVTLLEEKGFTVVRR</sequence>
<dbReference type="RefSeq" id="WP_307392098.1">
    <property type="nucleotide sequence ID" value="NZ_BAAADK010000045.1"/>
</dbReference>
<name>A0ABT9VW84_9BACI</name>
<protein>
    <submittedName>
        <fullName evidence="3">Uncharacterized protein YbaP (TraB family)</fullName>
    </submittedName>
</protein>
<comment type="caution">
    <text evidence="3">The sequence shown here is derived from an EMBL/GenBank/DDBJ whole genome shotgun (WGS) entry which is preliminary data.</text>
</comment>
<dbReference type="InterPro" id="IPR036582">
    <property type="entry name" value="Mao_N_sf"/>
</dbReference>
<dbReference type="InterPro" id="IPR012854">
    <property type="entry name" value="Cu_amine_oxidase-like_N"/>
</dbReference>
<dbReference type="PANTHER" id="PTHR40590:SF1">
    <property type="entry name" value="CYTOPLASMIC PROTEIN"/>
    <property type="match status" value="1"/>
</dbReference>
<dbReference type="Gene3D" id="3.30.457.10">
    <property type="entry name" value="Copper amine oxidase-like, N-terminal domain"/>
    <property type="match status" value="1"/>
</dbReference>
<evidence type="ECO:0000259" key="2">
    <source>
        <dbReference type="Pfam" id="PF07833"/>
    </source>
</evidence>
<evidence type="ECO:0000313" key="4">
    <source>
        <dbReference type="Proteomes" id="UP001235840"/>
    </source>
</evidence>
<dbReference type="Proteomes" id="UP001235840">
    <property type="component" value="Unassembled WGS sequence"/>
</dbReference>
<feature type="signal peptide" evidence="1">
    <location>
        <begin position="1"/>
        <end position="23"/>
    </location>
</feature>
<reference evidence="3 4" key="1">
    <citation type="submission" date="2023-07" db="EMBL/GenBank/DDBJ databases">
        <title>Genomic Encyclopedia of Type Strains, Phase IV (KMG-IV): sequencing the most valuable type-strain genomes for metagenomic binning, comparative biology and taxonomic classification.</title>
        <authorList>
            <person name="Goeker M."/>
        </authorList>
    </citation>
    <scope>NUCLEOTIDE SEQUENCE [LARGE SCALE GENOMIC DNA]</scope>
    <source>
        <strain evidence="3 4">DSM 12751</strain>
    </source>
</reference>